<sequence>MNKMKAPFQVPAHLHATAPVEYRQGERDNVRLMVLDPLTGQRKHTNFHDIMNIFQAGDVLVLNQSRTIPSSLHATGTRGDVEVRLARKIDEHRFEVLLLGTTYEEGDQIYFQNGFFATVEGNGNEYPLQVVNFKLSGVSLMEFIYEYGSPIYYEYINDPWPLNKYQTVYSSTPGSIEMTSAGRAFTWGMLSSLVKKGVHLCYVTLHTSLSYYGNNKWPTPSNHPELYSIPRETVDTINDAKAEGRKVIAVGTTVVRALESAVIEGHLTQQNSVLTDLYINGNYSLKITDALLTGFHEPEASHLDLLKAFIDEAVLLEAYNEALKQEYLWHEFGDMNLIITGAS</sequence>
<evidence type="ECO:0000313" key="6">
    <source>
        <dbReference type="Proteomes" id="UP000830326"/>
    </source>
</evidence>
<dbReference type="Gene3D" id="3.40.1780.10">
    <property type="entry name" value="QueA-like"/>
    <property type="match status" value="1"/>
</dbReference>
<dbReference type="EMBL" id="CP095075">
    <property type="protein sequence ID" value="UOR11076.1"/>
    <property type="molecule type" value="Genomic_DNA"/>
</dbReference>
<dbReference type="Proteomes" id="UP000830326">
    <property type="component" value="Chromosome"/>
</dbReference>
<name>A0ABY4H889_9BACI</name>
<keyword evidence="3" id="KW-0949">S-adenosyl-L-methionine</keyword>
<keyword evidence="2" id="KW-0808">Transferase</keyword>
<evidence type="ECO:0000256" key="2">
    <source>
        <dbReference type="ARBA" id="ARBA00022679"/>
    </source>
</evidence>
<keyword evidence="4" id="KW-0671">Queuosine biosynthesis</keyword>
<gene>
    <name evidence="5" type="ORF">MUO15_15955</name>
</gene>
<dbReference type="InterPro" id="IPR036100">
    <property type="entry name" value="QueA_sf"/>
</dbReference>
<dbReference type="Gene3D" id="2.40.10.240">
    <property type="entry name" value="QueA-like"/>
    <property type="match status" value="1"/>
</dbReference>
<accession>A0ABY4H889</accession>
<dbReference type="RefSeq" id="WP_245030695.1">
    <property type="nucleotide sequence ID" value="NZ_CP095075.1"/>
</dbReference>
<dbReference type="InterPro" id="IPR042119">
    <property type="entry name" value="QueA_dom2"/>
</dbReference>
<evidence type="ECO:0000256" key="3">
    <source>
        <dbReference type="ARBA" id="ARBA00022691"/>
    </source>
</evidence>
<keyword evidence="6" id="KW-1185">Reference proteome</keyword>
<dbReference type="PANTHER" id="PTHR30307">
    <property type="entry name" value="S-ADENOSYLMETHIONINE:TRNA RIBOSYLTRANSFERASE-ISOMERASE"/>
    <property type="match status" value="1"/>
</dbReference>
<evidence type="ECO:0000313" key="5">
    <source>
        <dbReference type="EMBL" id="UOR11076.1"/>
    </source>
</evidence>
<protein>
    <submittedName>
        <fullName evidence="5">S-adenosylmethionine:tRNA ribosyltransferase-isomerase</fullName>
    </submittedName>
</protein>
<reference evidence="5" key="1">
    <citation type="submission" date="2022-04" db="EMBL/GenBank/DDBJ databases">
        <title>Halobacillus sp. isolated from saltern.</title>
        <authorList>
            <person name="Won M."/>
            <person name="Lee C.-M."/>
            <person name="Woen H.-Y."/>
            <person name="Kwon S.-W."/>
        </authorList>
    </citation>
    <scope>NUCLEOTIDE SEQUENCE</scope>
    <source>
        <strain evidence="5">SSHM10-5</strain>
    </source>
</reference>
<proteinExistence type="predicted"/>
<evidence type="ECO:0000256" key="4">
    <source>
        <dbReference type="ARBA" id="ARBA00022785"/>
    </source>
</evidence>
<dbReference type="InterPro" id="IPR042118">
    <property type="entry name" value="QueA_dom1"/>
</dbReference>
<keyword evidence="1" id="KW-0963">Cytoplasm</keyword>
<dbReference type="InterPro" id="IPR003699">
    <property type="entry name" value="QueA"/>
</dbReference>
<dbReference type="SUPFAM" id="SSF111337">
    <property type="entry name" value="QueA-like"/>
    <property type="match status" value="1"/>
</dbReference>
<evidence type="ECO:0000256" key="1">
    <source>
        <dbReference type="ARBA" id="ARBA00022490"/>
    </source>
</evidence>
<dbReference type="PANTHER" id="PTHR30307:SF0">
    <property type="entry name" value="S-ADENOSYLMETHIONINE:TRNA RIBOSYLTRANSFERASE-ISOMERASE"/>
    <property type="match status" value="1"/>
</dbReference>
<dbReference type="Pfam" id="PF02547">
    <property type="entry name" value="Queuosine_synth"/>
    <property type="match status" value="1"/>
</dbReference>
<organism evidence="5 6">
    <name type="scientific">Halobacillus amylolyticus</name>
    <dbReference type="NCBI Taxonomy" id="2932259"/>
    <lineage>
        <taxon>Bacteria</taxon>
        <taxon>Bacillati</taxon>
        <taxon>Bacillota</taxon>
        <taxon>Bacilli</taxon>
        <taxon>Bacillales</taxon>
        <taxon>Bacillaceae</taxon>
        <taxon>Halobacillus</taxon>
    </lineage>
</organism>